<dbReference type="Gene3D" id="1.10.10.10">
    <property type="entry name" value="Winged helix-like DNA-binding domain superfamily/Winged helix DNA-binding domain"/>
    <property type="match status" value="1"/>
</dbReference>
<keyword evidence="6" id="KW-1185">Reference proteome</keyword>
<organism evidence="5 6">
    <name type="scientific">Paracoccus methylovorus</name>
    <dbReference type="NCBI Taxonomy" id="2812658"/>
    <lineage>
        <taxon>Bacteria</taxon>
        <taxon>Pseudomonadati</taxon>
        <taxon>Pseudomonadota</taxon>
        <taxon>Alphaproteobacteria</taxon>
        <taxon>Rhodobacterales</taxon>
        <taxon>Paracoccaceae</taxon>
        <taxon>Paracoccus</taxon>
    </lineage>
</organism>
<accession>A0ABX7JPS2</accession>
<keyword evidence="1" id="KW-0805">Transcription regulation</keyword>
<gene>
    <name evidence="5" type="ORF">JWJ88_21045</name>
</gene>
<evidence type="ECO:0000259" key="4">
    <source>
        <dbReference type="PROSITE" id="PS51077"/>
    </source>
</evidence>
<dbReference type="PANTHER" id="PTHR30136:SF39">
    <property type="entry name" value="TRANSCRIPTIONAL REGULATORY PROTEIN"/>
    <property type="match status" value="1"/>
</dbReference>
<dbReference type="Gene3D" id="3.30.450.40">
    <property type="match status" value="1"/>
</dbReference>
<evidence type="ECO:0000256" key="1">
    <source>
        <dbReference type="ARBA" id="ARBA00023015"/>
    </source>
</evidence>
<dbReference type="SUPFAM" id="SSF46785">
    <property type="entry name" value="Winged helix' DNA-binding domain"/>
    <property type="match status" value="1"/>
</dbReference>
<dbReference type="InterPro" id="IPR036388">
    <property type="entry name" value="WH-like_DNA-bd_sf"/>
</dbReference>
<name>A0ABX7JPS2_9RHOB</name>
<dbReference type="SMART" id="SM00346">
    <property type="entry name" value="HTH_ICLR"/>
    <property type="match status" value="1"/>
</dbReference>
<evidence type="ECO:0000256" key="3">
    <source>
        <dbReference type="SAM" id="Coils"/>
    </source>
</evidence>
<dbReference type="SUPFAM" id="SSF55781">
    <property type="entry name" value="GAF domain-like"/>
    <property type="match status" value="1"/>
</dbReference>
<protein>
    <submittedName>
        <fullName evidence="5">Helix-turn-helix domain-containing protein</fullName>
    </submittedName>
</protein>
<feature type="coiled-coil region" evidence="3">
    <location>
        <begin position="160"/>
        <end position="187"/>
    </location>
</feature>
<keyword evidence="3" id="KW-0175">Coiled coil</keyword>
<dbReference type="EMBL" id="CP070372">
    <property type="protein sequence ID" value="QRZ16253.1"/>
    <property type="molecule type" value="Genomic_DNA"/>
</dbReference>
<dbReference type="InterPro" id="IPR005471">
    <property type="entry name" value="Tscrpt_reg_IclR_N"/>
</dbReference>
<geneLocation type="plasmid" evidence="5 6">
    <name>p2</name>
</geneLocation>
<evidence type="ECO:0000256" key="2">
    <source>
        <dbReference type="ARBA" id="ARBA00023163"/>
    </source>
</evidence>
<evidence type="ECO:0000313" key="5">
    <source>
        <dbReference type="EMBL" id="QRZ16253.1"/>
    </source>
</evidence>
<dbReference type="RefSeq" id="WP_205297137.1">
    <property type="nucleotide sequence ID" value="NZ_CP070372.1"/>
</dbReference>
<evidence type="ECO:0000313" key="6">
    <source>
        <dbReference type="Proteomes" id="UP000663629"/>
    </source>
</evidence>
<proteinExistence type="predicted"/>
<reference evidence="5 6" key="1">
    <citation type="submission" date="2021-02" db="EMBL/GenBank/DDBJ databases">
        <title>Paracoccus methylovroum sp.nov., a new methanol and methylamine utilizing methylotrophic denitrifer.</title>
        <authorList>
            <person name="Timsy T."/>
            <person name="Behrendt U."/>
            <person name="Ulrich A."/>
            <person name="Spanner T."/>
            <person name="Foesel B.U."/>
            <person name="Horn M.A."/>
            <person name="Kolb S."/>
        </authorList>
    </citation>
    <scope>NUCLEOTIDE SEQUENCE [LARGE SCALE GENOMIC DNA]</scope>
    <source>
        <strain evidence="5 6">H4-D09</strain>
        <plasmid evidence="5 6">p2</plasmid>
    </source>
</reference>
<sequence length="264" mass="28148">MARQSSSNAGRAAEILILLGQADRKGMALAALAEATGEAKSSVHRTLVALADYGLVVQSGNRANYMLGPAAYALAHRSIGVNEIVATYRPALVNITARTQFSTYLMVRSGLDTICLDYQMGQIAAQPYVSGIGGRIPLGVGISGVCILGMMDARSRGHCLNMIEARLAEWELSRAQIEGEIAEFLRNGFMRGIRRSAGIESLTLTLPIRNDSLRGMETAISLLAPLNILDEAAERNAIAIMGAAIHEAEHHADVLPHNEDAGAK</sequence>
<keyword evidence="5" id="KW-0614">Plasmid</keyword>
<dbReference type="Pfam" id="PF09339">
    <property type="entry name" value="HTH_IclR"/>
    <property type="match status" value="1"/>
</dbReference>
<dbReference type="InterPro" id="IPR036390">
    <property type="entry name" value="WH_DNA-bd_sf"/>
</dbReference>
<dbReference type="PANTHER" id="PTHR30136">
    <property type="entry name" value="HELIX-TURN-HELIX TRANSCRIPTIONAL REGULATOR, ICLR FAMILY"/>
    <property type="match status" value="1"/>
</dbReference>
<dbReference type="InterPro" id="IPR029016">
    <property type="entry name" value="GAF-like_dom_sf"/>
</dbReference>
<keyword evidence="2" id="KW-0804">Transcription</keyword>
<dbReference type="InterPro" id="IPR050707">
    <property type="entry name" value="HTH_MetabolicPath_Reg"/>
</dbReference>
<dbReference type="Proteomes" id="UP000663629">
    <property type="component" value="Plasmid p2"/>
</dbReference>
<feature type="domain" description="HTH iclR-type" evidence="4">
    <location>
        <begin position="6"/>
        <end position="69"/>
    </location>
</feature>
<dbReference type="PROSITE" id="PS51077">
    <property type="entry name" value="HTH_ICLR"/>
    <property type="match status" value="1"/>
</dbReference>